<dbReference type="InterPro" id="IPR036410">
    <property type="entry name" value="HSP_DnaJ_Cys-rich_dom_sf"/>
</dbReference>
<dbReference type="SUPFAM" id="SSF46565">
    <property type="entry name" value="Chaperone J-domain"/>
    <property type="match status" value="1"/>
</dbReference>
<dbReference type="InterPro" id="IPR001305">
    <property type="entry name" value="HSP_DnaJ_Cys-rich_dom"/>
</dbReference>
<dbReference type="CDD" id="cd06257">
    <property type="entry name" value="DnaJ"/>
    <property type="match status" value="1"/>
</dbReference>
<dbReference type="GO" id="GO:0005524">
    <property type="term" value="F:ATP binding"/>
    <property type="evidence" value="ECO:0007669"/>
    <property type="project" value="InterPro"/>
</dbReference>
<accession>A0A0F4YM58</accession>
<keyword evidence="2" id="KW-0677">Repeat</keyword>
<feature type="zinc finger region" description="CR-type" evidence="6">
    <location>
        <begin position="151"/>
        <end position="233"/>
    </location>
</feature>
<dbReference type="HAMAP" id="MF_01152">
    <property type="entry name" value="DnaJ"/>
    <property type="match status" value="1"/>
</dbReference>
<keyword evidence="3 6" id="KW-0863">Zinc-finger</keyword>
<evidence type="ECO:0000259" key="8">
    <source>
        <dbReference type="PROSITE" id="PS50076"/>
    </source>
</evidence>
<evidence type="ECO:0000256" key="6">
    <source>
        <dbReference type="PROSITE-ProRule" id="PRU00546"/>
    </source>
</evidence>
<evidence type="ECO:0000313" key="10">
    <source>
        <dbReference type="EMBL" id="KKA18946.1"/>
    </source>
</evidence>
<dbReference type="STRING" id="1408163.A0A0F4YM58"/>
<dbReference type="CDD" id="cd10747">
    <property type="entry name" value="DnaJ_C"/>
    <property type="match status" value="1"/>
</dbReference>
<proteinExistence type="inferred from homology"/>
<dbReference type="SUPFAM" id="SSF49493">
    <property type="entry name" value="HSP40/DnaJ peptide-binding domain"/>
    <property type="match status" value="2"/>
</dbReference>
<evidence type="ECO:0000256" key="5">
    <source>
        <dbReference type="ARBA" id="ARBA00023186"/>
    </source>
</evidence>
<dbReference type="OrthoDB" id="550424at2759"/>
<dbReference type="SUPFAM" id="SSF57938">
    <property type="entry name" value="DnaJ/Hsp40 cysteine-rich domain"/>
    <property type="match status" value="1"/>
</dbReference>
<dbReference type="GO" id="GO:0008270">
    <property type="term" value="F:zinc ion binding"/>
    <property type="evidence" value="ECO:0007669"/>
    <property type="project" value="UniProtKB-KW"/>
</dbReference>
<dbReference type="InterPro" id="IPR044713">
    <property type="entry name" value="DNJA1/2-like"/>
</dbReference>
<dbReference type="Proteomes" id="UP000053958">
    <property type="component" value="Unassembled WGS sequence"/>
</dbReference>
<dbReference type="RefSeq" id="XP_013325558.1">
    <property type="nucleotide sequence ID" value="XM_013470104.1"/>
</dbReference>
<name>A0A0F4YM58_RASE3</name>
<evidence type="ECO:0000256" key="3">
    <source>
        <dbReference type="ARBA" id="ARBA00022771"/>
    </source>
</evidence>
<evidence type="ECO:0000256" key="7">
    <source>
        <dbReference type="SAM" id="SignalP"/>
    </source>
</evidence>
<dbReference type="CDD" id="cd10719">
    <property type="entry name" value="DnaJ_zf"/>
    <property type="match status" value="1"/>
</dbReference>
<dbReference type="InterPro" id="IPR008971">
    <property type="entry name" value="HSP40/DnaJ_pept-bd"/>
</dbReference>
<keyword evidence="11" id="KW-1185">Reference proteome</keyword>
<protein>
    <recommendedName>
        <fullName evidence="12">DnaJ domain protein</fullName>
    </recommendedName>
</protein>
<keyword evidence="4 6" id="KW-0862">Zinc</keyword>
<dbReference type="InterPro" id="IPR002939">
    <property type="entry name" value="DnaJ_C"/>
</dbReference>
<keyword evidence="5" id="KW-0143">Chaperone</keyword>
<dbReference type="InterPro" id="IPR012724">
    <property type="entry name" value="DnaJ"/>
</dbReference>
<feature type="chain" id="PRO_5002481806" description="DnaJ domain protein" evidence="7">
    <location>
        <begin position="23"/>
        <end position="417"/>
    </location>
</feature>
<dbReference type="GeneID" id="25319364"/>
<evidence type="ECO:0000256" key="2">
    <source>
        <dbReference type="ARBA" id="ARBA00022737"/>
    </source>
</evidence>
<reference evidence="10 11" key="1">
    <citation type="submission" date="2015-04" db="EMBL/GenBank/DDBJ databases">
        <authorList>
            <person name="Heijne W.H."/>
            <person name="Fedorova N.D."/>
            <person name="Nierman W.C."/>
            <person name="Vollebregt A.W."/>
            <person name="Zhao Z."/>
            <person name="Wu L."/>
            <person name="Kumar M."/>
            <person name="Stam H."/>
            <person name="van den Berg M.A."/>
            <person name="Pel H.J."/>
        </authorList>
    </citation>
    <scope>NUCLEOTIDE SEQUENCE [LARGE SCALE GENOMIC DNA]</scope>
    <source>
        <strain evidence="10 11">CBS 393.64</strain>
    </source>
</reference>
<dbReference type="InterPro" id="IPR036869">
    <property type="entry name" value="J_dom_sf"/>
</dbReference>
<feature type="domain" description="J" evidence="8">
    <location>
        <begin position="25"/>
        <end position="90"/>
    </location>
</feature>
<dbReference type="Pfam" id="PF01556">
    <property type="entry name" value="DnaJ_C"/>
    <property type="match status" value="1"/>
</dbReference>
<dbReference type="SMART" id="SM00271">
    <property type="entry name" value="DnaJ"/>
    <property type="match status" value="1"/>
</dbReference>
<dbReference type="Gene3D" id="2.10.230.10">
    <property type="entry name" value="Heat shock protein DnaJ, cysteine-rich domain"/>
    <property type="match status" value="1"/>
</dbReference>
<feature type="signal peptide" evidence="7">
    <location>
        <begin position="1"/>
        <end position="22"/>
    </location>
</feature>
<comment type="caution">
    <text evidence="10">The sequence shown here is derived from an EMBL/GenBank/DDBJ whole genome shotgun (WGS) entry which is preliminary data.</text>
</comment>
<dbReference type="AlphaFoldDB" id="A0A0F4YM58"/>
<keyword evidence="1 6" id="KW-0479">Metal-binding</keyword>
<dbReference type="FunFam" id="2.10.230.10:FF:000002">
    <property type="entry name" value="Molecular chaperone DnaJ"/>
    <property type="match status" value="1"/>
</dbReference>
<evidence type="ECO:0000256" key="1">
    <source>
        <dbReference type="ARBA" id="ARBA00022723"/>
    </source>
</evidence>
<dbReference type="Gene3D" id="1.10.287.110">
    <property type="entry name" value="DnaJ domain"/>
    <property type="match status" value="1"/>
</dbReference>
<evidence type="ECO:0000313" key="11">
    <source>
        <dbReference type="Proteomes" id="UP000053958"/>
    </source>
</evidence>
<dbReference type="EMBL" id="LASV01000399">
    <property type="protein sequence ID" value="KKA18946.1"/>
    <property type="molecule type" value="Genomic_DNA"/>
</dbReference>
<evidence type="ECO:0000256" key="4">
    <source>
        <dbReference type="ARBA" id="ARBA00022833"/>
    </source>
</evidence>
<dbReference type="PRINTS" id="PR00625">
    <property type="entry name" value="JDOMAIN"/>
</dbReference>
<evidence type="ECO:0000259" key="9">
    <source>
        <dbReference type="PROSITE" id="PS51188"/>
    </source>
</evidence>
<organism evidence="10 11">
    <name type="scientific">Rasamsonia emersonii (strain ATCC 16479 / CBS 393.64 / IMI 116815)</name>
    <dbReference type="NCBI Taxonomy" id="1408163"/>
    <lineage>
        <taxon>Eukaryota</taxon>
        <taxon>Fungi</taxon>
        <taxon>Dikarya</taxon>
        <taxon>Ascomycota</taxon>
        <taxon>Pezizomycotina</taxon>
        <taxon>Eurotiomycetes</taxon>
        <taxon>Eurotiomycetidae</taxon>
        <taxon>Eurotiales</taxon>
        <taxon>Trichocomaceae</taxon>
        <taxon>Rasamsonia</taxon>
    </lineage>
</organism>
<dbReference type="Gene3D" id="2.60.260.20">
    <property type="entry name" value="Urease metallochaperone UreE, N-terminal domain"/>
    <property type="match status" value="2"/>
</dbReference>
<keyword evidence="7" id="KW-0732">Signal</keyword>
<dbReference type="PROSITE" id="PS51188">
    <property type="entry name" value="ZF_CR"/>
    <property type="match status" value="1"/>
</dbReference>
<dbReference type="Pfam" id="PF00684">
    <property type="entry name" value="DnaJ_CXXCXGXG"/>
    <property type="match status" value="1"/>
</dbReference>
<gene>
    <name evidence="10" type="ORF">T310_7088</name>
</gene>
<dbReference type="GO" id="GO:0051082">
    <property type="term" value="F:unfolded protein binding"/>
    <property type="evidence" value="ECO:0007669"/>
    <property type="project" value="InterPro"/>
</dbReference>
<feature type="domain" description="CR-type" evidence="9">
    <location>
        <begin position="151"/>
        <end position="233"/>
    </location>
</feature>
<dbReference type="GO" id="GO:0030544">
    <property type="term" value="F:Hsp70 protein binding"/>
    <property type="evidence" value="ECO:0007669"/>
    <property type="project" value="InterPro"/>
</dbReference>
<dbReference type="InterPro" id="IPR001623">
    <property type="entry name" value="DnaJ_domain"/>
</dbReference>
<dbReference type="Pfam" id="PF00226">
    <property type="entry name" value="DnaJ"/>
    <property type="match status" value="1"/>
</dbReference>
<dbReference type="GO" id="GO:0009408">
    <property type="term" value="P:response to heat"/>
    <property type="evidence" value="ECO:0007669"/>
    <property type="project" value="InterPro"/>
</dbReference>
<sequence>MLLSRIFAALSFLLLLLPLSLCAEDYYKILGLDKSASERDIKRAYRKLSKKYHPDKNPGDETAQKKFVDIAEAYEVLSSPSTRKIYDQYGHEGLQQHKQGGGGGGHAAHDPFDLFSRFFGGGGHFGHAGGHRKGPDMEVRLQLPLRDFYTGREVEFQVEKQQICESCEGSGAADGKVDVCDRCGGHGRVVQKHMLAPGMFQQVQMTCDKCGGKGKTIKKPCPICHGQRVVRKPVPMTATVEPGMGKGTRIVFENEADESPDWVAGDLIVILAEEEPKLGKNERERTDGTFFRRKGKDLFWKEVLSLREAWMGDWTRNLTHLDGHIVQLGRKRGEVVQPLTVETIRGEGMPIYHEGHMHERHGSEEEYGNLYVEYTVVLPDQMESGMEKDFWALWEKWRKKKGVDLLKDSGRPVRDEL</sequence>
<dbReference type="GO" id="GO:0006457">
    <property type="term" value="P:protein folding"/>
    <property type="evidence" value="ECO:0007669"/>
    <property type="project" value="InterPro"/>
</dbReference>
<dbReference type="PROSITE" id="PS50076">
    <property type="entry name" value="DNAJ_2"/>
    <property type="match status" value="1"/>
</dbReference>
<dbReference type="PANTHER" id="PTHR43888">
    <property type="entry name" value="DNAJ-LIKE-2, ISOFORM A-RELATED"/>
    <property type="match status" value="1"/>
</dbReference>
<evidence type="ECO:0008006" key="12">
    <source>
        <dbReference type="Google" id="ProtNLM"/>
    </source>
</evidence>